<proteinExistence type="predicted"/>
<accession>A0ABR6Y7X9</accession>
<protein>
    <recommendedName>
        <fullName evidence="4">Plasmid replication/partition related protein</fullName>
    </recommendedName>
</protein>
<evidence type="ECO:0008006" key="4">
    <source>
        <dbReference type="Google" id="ProtNLM"/>
    </source>
</evidence>
<sequence>MQIIINQELRDYIDPLTTHEYLALERSLLKEGCRDALVLWGETLIDGHNRYAICQKHNIPFQTKQNDTFQSVEDVMLWMIDNHLARRSVSSFQRGVLALRKKEIITTRRKDKSSKEKAAEAELAAKEPDPVSVETRDEIAKVAGLSKPAVAQIEKIRKAATPELVEAVRAGTISINTAATISSLPSEQQVAAVAGGKKELQQAARQLRQVRTPRVSSETMAATTTATETTSPTMETTTHSIDHSAPASASASATATASASAETSEIERLRIENQALKQQIAELTAQLSAVQAN</sequence>
<dbReference type="EMBL" id="JACOGA010000003">
    <property type="protein sequence ID" value="MBC3872725.1"/>
    <property type="molecule type" value="Genomic_DNA"/>
</dbReference>
<reference evidence="2 3" key="1">
    <citation type="submission" date="2020-08" db="EMBL/GenBank/DDBJ databases">
        <title>Novel species isolated from subtropical streams in China.</title>
        <authorList>
            <person name="Lu H."/>
        </authorList>
    </citation>
    <scope>NUCLEOTIDE SEQUENCE [LARGE SCALE GENOMIC DNA]</scope>
    <source>
        <strain evidence="2 3">LX15W</strain>
    </source>
</reference>
<evidence type="ECO:0000313" key="3">
    <source>
        <dbReference type="Proteomes" id="UP000624279"/>
    </source>
</evidence>
<organism evidence="2 3">
    <name type="scientific">Undibacterium flavidum</name>
    <dbReference type="NCBI Taxonomy" id="2762297"/>
    <lineage>
        <taxon>Bacteria</taxon>
        <taxon>Pseudomonadati</taxon>
        <taxon>Pseudomonadota</taxon>
        <taxon>Betaproteobacteria</taxon>
        <taxon>Burkholderiales</taxon>
        <taxon>Oxalobacteraceae</taxon>
        <taxon>Undibacterium</taxon>
    </lineage>
</organism>
<dbReference type="Proteomes" id="UP000624279">
    <property type="component" value="Unassembled WGS sequence"/>
</dbReference>
<name>A0ABR6Y7X9_9BURK</name>
<gene>
    <name evidence="2" type="ORF">H8K55_03925</name>
</gene>
<dbReference type="Gene3D" id="1.10.10.2830">
    <property type="match status" value="1"/>
</dbReference>
<feature type="compositionally biased region" description="Low complexity" evidence="1">
    <location>
        <begin position="216"/>
        <end position="263"/>
    </location>
</feature>
<feature type="region of interest" description="Disordered" evidence="1">
    <location>
        <begin position="109"/>
        <end position="132"/>
    </location>
</feature>
<comment type="caution">
    <text evidence="2">The sequence shown here is derived from an EMBL/GenBank/DDBJ whole genome shotgun (WGS) entry which is preliminary data.</text>
</comment>
<feature type="region of interest" description="Disordered" evidence="1">
    <location>
        <begin position="206"/>
        <end position="264"/>
    </location>
</feature>
<dbReference type="RefSeq" id="WP_186940743.1">
    <property type="nucleotide sequence ID" value="NZ_JACOGA010000003.1"/>
</dbReference>
<dbReference type="SUPFAM" id="SSF109709">
    <property type="entry name" value="KorB DNA-binding domain-like"/>
    <property type="match status" value="1"/>
</dbReference>
<keyword evidence="3" id="KW-1185">Reference proteome</keyword>
<evidence type="ECO:0000313" key="2">
    <source>
        <dbReference type="EMBL" id="MBC3872725.1"/>
    </source>
</evidence>
<evidence type="ECO:0000256" key="1">
    <source>
        <dbReference type="SAM" id="MobiDB-lite"/>
    </source>
</evidence>